<evidence type="ECO:0000313" key="2">
    <source>
        <dbReference type="Proteomes" id="UP001570511"/>
    </source>
</evidence>
<dbReference type="AlphaFoldDB" id="A0ABD5MDN9"/>
<accession>A0ABD5MDN9</accession>
<dbReference type="Proteomes" id="UP001570511">
    <property type="component" value="Unassembled WGS sequence"/>
</dbReference>
<organism evidence="1 2">
    <name type="scientific">Halobellus rubicundus</name>
    <dbReference type="NCBI Taxonomy" id="2996466"/>
    <lineage>
        <taxon>Archaea</taxon>
        <taxon>Methanobacteriati</taxon>
        <taxon>Methanobacteriota</taxon>
        <taxon>Stenosarchaea group</taxon>
        <taxon>Halobacteria</taxon>
        <taxon>Halobacteriales</taxon>
        <taxon>Haloferacaceae</taxon>
        <taxon>Halobellus</taxon>
    </lineage>
</organism>
<protein>
    <submittedName>
        <fullName evidence="1">Uncharacterized protein</fullName>
    </submittedName>
</protein>
<keyword evidence="2" id="KW-1185">Reference proteome</keyword>
<gene>
    <name evidence="1" type="ORF">OS889_13505</name>
</gene>
<dbReference type="RefSeq" id="WP_372390576.1">
    <property type="nucleotide sequence ID" value="NZ_JBGNYA010000001.1"/>
</dbReference>
<sequence>MALQTEPAVSNESGHPYAGLENADTNYATWFDPRDVEQTEEFESDSDWRRTRKRLYWKHQDAQHRGYQNGKKRGNKRFQTYQSNQHLSRAFSNVLELTESEKIEAERWFRWLNFDKIGQDLRVVGFAVCMYIVECDERDERRGDPNSKHEWPPEFLRYYETLPAELKRRFPKVYGKVSYRIRSWSIGEDEPASENMDKYEMYDAQFWRK</sequence>
<proteinExistence type="predicted"/>
<dbReference type="EMBL" id="JBGNYA010000001">
    <property type="protein sequence ID" value="MFA1612017.1"/>
    <property type="molecule type" value="Genomic_DNA"/>
</dbReference>
<reference evidence="1 2" key="1">
    <citation type="submission" date="2024-08" db="EMBL/GenBank/DDBJ databases">
        <title>Halobellus sp. MBLA0158 whole genome sequence.</title>
        <authorList>
            <person name="Hwang C.Y."/>
            <person name="Cho E.-S."/>
            <person name="Seo M.-J."/>
        </authorList>
    </citation>
    <scope>NUCLEOTIDE SEQUENCE [LARGE SCALE GENOMIC DNA]</scope>
    <source>
        <strain evidence="1 2">MBLA0158</strain>
    </source>
</reference>
<comment type="caution">
    <text evidence="1">The sequence shown here is derived from an EMBL/GenBank/DDBJ whole genome shotgun (WGS) entry which is preliminary data.</text>
</comment>
<name>A0ABD5MDN9_9EURY</name>
<evidence type="ECO:0000313" key="1">
    <source>
        <dbReference type="EMBL" id="MFA1612017.1"/>
    </source>
</evidence>